<feature type="transmembrane region" description="Helical" evidence="6">
    <location>
        <begin position="187"/>
        <end position="203"/>
    </location>
</feature>
<evidence type="ECO:0000256" key="5">
    <source>
        <dbReference type="ARBA" id="ARBA00023136"/>
    </source>
</evidence>
<protein>
    <submittedName>
        <fullName evidence="8">Rhomboid family intramembrane serine protease</fullName>
        <ecNumber evidence="8">3.4.21.105</ecNumber>
    </submittedName>
</protein>
<feature type="transmembrane region" description="Helical" evidence="6">
    <location>
        <begin position="384"/>
        <end position="408"/>
    </location>
</feature>
<evidence type="ECO:0000313" key="8">
    <source>
        <dbReference type="EMBL" id="MDQ4215649.1"/>
    </source>
</evidence>
<feature type="transmembrane region" description="Helical" evidence="6">
    <location>
        <begin position="103"/>
        <end position="128"/>
    </location>
</feature>
<evidence type="ECO:0000259" key="7">
    <source>
        <dbReference type="Pfam" id="PF09924"/>
    </source>
</evidence>
<dbReference type="Proteomes" id="UP001230289">
    <property type="component" value="Unassembled WGS sequence"/>
</dbReference>
<feature type="transmembrane region" description="Helical" evidence="6">
    <location>
        <begin position="288"/>
        <end position="307"/>
    </location>
</feature>
<dbReference type="GO" id="GO:0006508">
    <property type="term" value="P:proteolysis"/>
    <property type="evidence" value="ECO:0007669"/>
    <property type="project" value="UniProtKB-KW"/>
</dbReference>
<keyword evidence="3 6" id="KW-0812">Transmembrane</keyword>
<evidence type="ECO:0000256" key="2">
    <source>
        <dbReference type="ARBA" id="ARBA00022475"/>
    </source>
</evidence>
<dbReference type="InterPro" id="IPR024320">
    <property type="entry name" value="LPG_synthase_C"/>
</dbReference>
<dbReference type="Pfam" id="PF09924">
    <property type="entry name" value="LPG_synthase_C"/>
    <property type="match status" value="1"/>
</dbReference>
<keyword evidence="9" id="KW-1185">Reference proteome</keyword>
<gene>
    <name evidence="8" type="ORF">RBR11_17170</name>
</gene>
<feature type="domain" description="Phosphatidylglycerol lysyltransferase C-terminal" evidence="7">
    <location>
        <begin position="484"/>
        <end position="785"/>
    </location>
</feature>
<dbReference type="SUPFAM" id="SSF144091">
    <property type="entry name" value="Rhomboid-like"/>
    <property type="match status" value="1"/>
</dbReference>
<name>A0ABU0XKH6_9MICO</name>
<keyword evidence="8" id="KW-0378">Hydrolase</keyword>
<dbReference type="PANTHER" id="PTHR34697">
    <property type="entry name" value="PHOSPHATIDYLGLYCEROL LYSYLTRANSFERASE"/>
    <property type="match status" value="1"/>
</dbReference>
<dbReference type="EMBL" id="JAVFCB010000013">
    <property type="protein sequence ID" value="MDQ4215649.1"/>
    <property type="molecule type" value="Genomic_DNA"/>
</dbReference>
<evidence type="ECO:0000256" key="3">
    <source>
        <dbReference type="ARBA" id="ARBA00022692"/>
    </source>
</evidence>
<dbReference type="RefSeq" id="WP_308490599.1">
    <property type="nucleotide sequence ID" value="NZ_JAVFCB010000013.1"/>
</dbReference>
<feature type="transmembrane region" description="Helical" evidence="6">
    <location>
        <begin position="314"/>
        <end position="334"/>
    </location>
</feature>
<dbReference type="PANTHER" id="PTHR34697:SF2">
    <property type="entry name" value="PHOSPHATIDYLGLYCEROL LYSYLTRANSFERASE"/>
    <property type="match status" value="1"/>
</dbReference>
<feature type="transmembrane region" description="Helical" evidence="6">
    <location>
        <begin position="140"/>
        <end position="158"/>
    </location>
</feature>
<dbReference type="InterPro" id="IPR035952">
    <property type="entry name" value="Rhomboid-like_sf"/>
</dbReference>
<dbReference type="InterPro" id="IPR051211">
    <property type="entry name" value="PG_lysyltransferase"/>
</dbReference>
<reference evidence="8 9" key="1">
    <citation type="submission" date="2023-08" db="EMBL/GenBank/DDBJ databases">
        <title>Microbacterium sp. nov., isolated from a waste landfill.</title>
        <authorList>
            <person name="Wen W."/>
        </authorList>
    </citation>
    <scope>NUCLEOTIDE SEQUENCE [LARGE SCALE GENOMIC DNA]</scope>
    <source>
        <strain evidence="8 9">ASV81</strain>
    </source>
</reference>
<keyword evidence="8" id="KW-0645">Protease</keyword>
<keyword evidence="2" id="KW-1003">Cell membrane</keyword>
<evidence type="ECO:0000313" key="9">
    <source>
        <dbReference type="Proteomes" id="UP001230289"/>
    </source>
</evidence>
<feature type="transmembrane region" description="Helical" evidence="6">
    <location>
        <begin position="24"/>
        <end position="43"/>
    </location>
</feature>
<dbReference type="Gene3D" id="1.20.1540.10">
    <property type="entry name" value="Rhomboid-like"/>
    <property type="match status" value="1"/>
</dbReference>
<keyword evidence="4 6" id="KW-1133">Transmembrane helix</keyword>
<accession>A0ABU0XKH6</accession>
<organism evidence="8 9">
    <name type="scientific">Microbacterium capsulatum</name>
    <dbReference type="NCBI Taxonomy" id="3041921"/>
    <lineage>
        <taxon>Bacteria</taxon>
        <taxon>Bacillati</taxon>
        <taxon>Actinomycetota</taxon>
        <taxon>Actinomycetes</taxon>
        <taxon>Micrococcales</taxon>
        <taxon>Microbacteriaceae</taxon>
        <taxon>Microbacterium</taxon>
    </lineage>
</organism>
<evidence type="ECO:0000256" key="4">
    <source>
        <dbReference type="ARBA" id="ARBA00022989"/>
    </source>
</evidence>
<dbReference type="GO" id="GO:0008233">
    <property type="term" value="F:peptidase activity"/>
    <property type="evidence" value="ECO:0007669"/>
    <property type="project" value="UniProtKB-KW"/>
</dbReference>
<comment type="subcellular location">
    <subcellularLocation>
        <location evidence="1">Cell membrane</location>
        <topology evidence="1">Multi-pass membrane protein</topology>
    </subcellularLocation>
</comment>
<feature type="transmembrane region" description="Helical" evidence="6">
    <location>
        <begin position="165"/>
        <end position="181"/>
    </location>
</feature>
<sequence length="820" mass="88378">MTLVRTTTTAVVSRVAEYLRRHPFAVGLAVLFIVAGLGFGTLWGQRPEGLGASPLTLSRDRQWWTPLTALLLPDSWTELLISVLLALTLLAYAERLMGALRTVFSFVVSGVLGVLFGVGIQTLAWSWGQIWARVDARGQIFDPSIGVVGAVMAGSAYAPALYRRRIRLIGFSLLLTFTLYGGDSDSVYRLIAALVGLVLGVILTNGRAKAAWHRSSYGETRTLVAAMVAVTGLGPLIVLVTGVGTGPLAPVVAGLRGVDISGIIARCSKAATAHCVTDLSAALATGTGVVLMSLVPLVLSLVAAWGLRSGRRAAWLLAMGVNAVMAALTGISVAVRELNHPSDVATIDRQFPGFSILAILIPVGMCMLLAITHRRFAVRASRRAVRRFVLIIAAAFIVLVAADMALVLNATPAGFWGTFGDTLRRFLPTAIGHPGSRTTLVGLPRALHRDVGGLYWMIFGAAMLGLLRGRSVETADEVDRFRAQLRATDGGTLGFMGTWEGNEHWFTRDGRGAVAYRVVSGIAIAVGDPVCAPEDAGATIRGFLDFCDTKAWTPVFYSTHEEFVPTFRSLGWRRISVAEETVVPLDRFELTGKVWTKVRQPYNRGQRDGLTTLWTTWEKLPAGLLAQLDALSEQWIAEKALPEMRFTLGGLEELKDPDVAILLAVGPAGELQAVTSWMPVWRDGVLIGRTLDFMRRADGAMPGVMEFAIASAALHMKDQGLQVMSLSGAPLAQTADSNDDDAEPDSIKLLLGWLSRVLEPAYGFASLLRYKGKFNPDYRPMYLFYRDTGQLPSVGLAIGRAYLPNASPSEYMALVRSLAG</sequence>
<dbReference type="EC" id="3.4.21.105" evidence="8"/>
<feature type="transmembrane region" description="Helical" evidence="6">
    <location>
        <begin position="63"/>
        <end position="91"/>
    </location>
</feature>
<feature type="transmembrane region" description="Helical" evidence="6">
    <location>
        <begin position="223"/>
        <end position="243"/>
    </location>
</feature>
<evidence type="ECO:0000256" key="1">
    <source>
        <dbReference type="ARBA" id="ARBA00004651"/>
    </source>
</evidence>
<evidence type="ECO:0000256" key="6">
    <source>
        <dbReference type="SAM" id="Phobius"/>
    </source>
</evidence>
<proteinExistence type="predicted"/>
<comment type="caution">
    <text evidence="8">The sequence shown here is derived from an EMBL/GenBank/DDBJ whole genome shotgun (WGS) entry which is preliminary data.</text>
</comment>
<keyword evidence="5 6" id="KW-0472">Membrane</keyword>
<feature type="transmembrane region" description="Helical" evidence="6">
    <location>
        <begin position="354"/>
        <end position="372"/>
    </location>
</feature>